<dbReference type="Pfam" id="PF03802">
    <property type="entry name" value="CitX"/>
    <property type="match status" value="1"/>
</dbReference>
<dbReference type="EMBL" id="JBGFFE010000013">
    <property type="protein sequence ID" value="MEY8763976.1"/>
    <property type="molecule type" value="Genomic_DNA"/>
</dbReference>
<evidence type="ECO:0000313" key="5">
    <source>
        <dbReference type="EMBL" id="MEY8763976.1"/>
    </source>
</evidence>
<evidence type="ECO:0000256" key="4">
    <source>
        <dbReference type="ARBA" id="ARBA00048574"/>
    </source>
</evidence>
<proteinExistence type="predicted"/>
<comment type="caution">
    <text evidence="5">The sequence shown here is derived from an EMBL/GenBank/DDBJ whole genome shotgun (WGS) entry which is preliminary data.</text>
</comment>
<evidence type="ECO:0000256" key="1">
    <source>
        <dbReference type="ARBA" id="ARBA00012524"/>
    </source>
</evidence>
<name>A0ABV4DYK8_9CLOT</name>
<dbReference type="InterPro" id="IPR005551">
    <property type="entry name" value="CitX"/>
</dbReference>
<keyword evidence="5" id="KW-0456">Lyase</keyword>
<protein>
    <recommendedName>
        <fullName evidence="1">citrate lyase holo-[acyl-carrier protein] synthase</fullName>
        <ecNumber evidence="1">2.7.7.61</ecNumber>
    </recommendedName>
</protein>
<comment type="catalytic activity">
    <reaction evidence="4">
        <text>apo-[citrate lyase ACP] + 2'-(5''-triphospho-alpha-D-ribosyl)-3'-dephospho-CoA = holo-[citrate lyase ACP] + diphosphate</text>
        <dbReference type="Rhea" id="RHEA:16333"/>
        <dbReference type="Rhea" id="RHEA-COMP:10157"/>
        <dbReference type="Rhea" id="RHEA-COMP:10158"/>
        <dbReference type="ChEBI" id="CHEBI:29999"/>
        <dbReference type="ChEBI" id="CHEBI:33019"/>
        <dbReference type="ChEBI" id="CHEBI:61378"/>
        <dbReference type="ChEBI" id="CHEBI:82683"/>
        <dbReference type="EC" id="2.7.7.61"/>
    </reaction>
</comment>
<accession>A0ABV4DYK8</accession>
<evidence type="ECO:0000256" key="3">
    <source>
        <dbReference type="ARBA" id="ARBA00022695"/>
    </source>
</evidence>
<keyword evidence="3 5" id="KW-0548">Nucleotidyltransferase</keyword>
<evidence type="ECO:0000256" key="2">
    <source>
        <dbReference type="ARBA" id="ARBA00022679"/>
    </source>
</evidence>
<organism evidence="5 6">
    <name type="scientific">Clostridium lapidicellarium</name>
    <dbReference type="NCBI Taxonomy" id="3240931"/>
    <lineage>
        <taxon>Bacteria</taxon>
        <taxon>Bacillati</taxon>
        <taxon>Bacillota</taxon>
        <taxon>Clostridia</taxon>
        <taxon>Eubacteriales</taxon>
        <taxon>Clostridiaceae</taxon>
        <taxon>Clostridium</taxon>
    </lineage>
</organism>
<dbReference type="EC" id="2.7.7.61" evidence="1"/>
<dbReference type="GO" id="GO:0016829">
    <property type="term" value="F:lyase activity"/>
    <property type="evidence" value="ECO:0007669"/>
    <property type="project" value="UniProtKB-KW"/>
</dbReference>
<dbReference type="Proteomes" id="UP001565220">
    <property type="component" value="Unassembled WGS sequence"/>
</dbReference>
<dbReference type="NCBIfam" id="TIGR03124">
    <property type="entry name" value="citrate_citX"/>
    <property type="match status" value="1"/>
</dbReference>
<dbReference type="GO" id="GO:0050519">
    <property type="term" value="F:holo-citrate lyase synthase activity"/>
    <property type="evidence" value="ECO:0007669"/>
    <property type="project" value="UniProtKB-EC"/>
</dbReference>
<dbReference type="RefSeq" id="WP_369869058.1">
    <property type="nucleotide sequence ID" value="NZ_JBGFFE010000013.1"/>
</dbReference>
<sequence length="171" mass="19791">MKDTGNILNEILEAKERRVQIQKDLLDVFENTLISFTLNIPGVEKNNKFFAKLHKKGICLLEKELKKYNMKILHKMLNVSAAGPEAFLNVNADAFAVKKVTVFIEENHELGRLFDFDVFTKTGEQISRTELDFPERKCLLCNNNAKVCGRSRRHSTEELLNKIYELIDEFL</sequence>
<keyword evidence="2 5" id="KW-0808">Transferase</keyword>
<reference evidence="5 6" key="1">
    <citation type="submission" date="2024-08" db="EMBL/GenBank/DDBJ databases">
        <title>Clostridium lapicellarii sp. nov., and Clostridium renhuaiense sp. nov., two species isolated from the mud in a fermentation cellar used for producing sauce-flavour Chinese liquors.</title>
        <authorList>
            <person name="Yang F."/>
            <person name="Wang H."/>
            <person name="Chen L.Q."/>
            <person name="Zhou N."/>
            <person name="Lu J.J."/>
            <person name="Pu X.X."/>
            <person name="Wan B."/>
            <person name="Wang L."/>
            <person name="Liu S.J."/>
        </authorList>
    </citation>
    <scope>NUCLEOTIDE SEQUENCE [LARGE SCALE GENOMIC DNA]</scope>
    <source>
        <strain evidence="5 6">MT-113</strain>
    </source>
</reference>
<evidence type="ECO:0000313" key="6">
    <source>
        <dbReference type="Proteomes" id="UP001565220"/>
    </source>
</evidence>
<keyword evidence="6" id="KW-1185">Reference proteome</keyword>
<gene>
    <name evidence="5" type="primary">citX</name>
    <name evidence="5" type="ORF">AB8S09_10055</name>
</gene>